<dbReference type="InterPro" id="IPR011009">
    <property type="entry name" value="Kinase-like_dom_sf"/>
</dbReference>
<name>A0ABQ7ZFZ5_BRANA</name>
<gene>
    <name evidence="4" type="ORF">HID58_066556</name>
</gene>
<dbReference type="Gene3D" id="1.10.510.10">
    <property type="entry name" value="Transferase(Phosphotransferase) domain 1"/>
    <property type="match status" value="1"/>
</dbReference>
<evidence type="ECO:0000313" key="4">
    <source>
        <dbReference type="EMBL" id="KAH0879162.1"/>
    </source>
</evidence>
<accession>A0ABQ7ZFZ5</accession>
<sequence>MSSDYSRRSCGEQVRLAETNANSHMMFWLTASALELPRFPMLIVPQSRDGESREQSLVLKEMVSLLLDRKIMYPKVREQVRSAETYTPAIDIWSIGCIFAEMLTGKPLFPGKNVVHQLDNMTDLLGTPSPEAISRPWFYGWNSMDRGRTSSKHLYFISIGKWLVYFSFNLSRSALSGSMLMMCFVRFDVNASAYA</sequence>
<organism evidence="4 5">
    <name type="scientific">Brassica napus</name>
    <name type="common">Rape</name>
    <dbReference type="NCBI Taxonomy" id="3708"/>
    <lineage>
        <taxon>Eukaryota</taxon>
        <taxon>Viridiplantae</taxon>
        <taxon>Streptophyta</taxon>
        <taxon>Embryophyta</taxon>
        <taxon>Tracheophyta</taxon>
        <taxon>Spermatophyta</taxon>
        <taxon>Magnoliopsida</taxon>
        <taxon>eudicotyledons</taxon>
        <taxon>Gunneridae</taxon>
        <taxon>Pentapetalae</taxon>
        <taxon>rosids</taxon>
        <taxon>malvids</taxon>
        <taxon>Brassicales</taxon>
        <taxon>Brassicaceae</taxon>
        <taxon>Brassiceae</taxon>
        <taxon>Brassica</taxon>
    </lineage>
</organism>
<evidence type="ECO:0000256" key="2">
    <source>
        <dbReference type="ARBA" id="ARBA00022840"/>
    </source>
</evidence>
<dbReference type="Proteomes" id="UP000824890">
    <property type="component" value="Unassembled WGS sequence"/>
</dbReference>
<evidence type="ECO:0000259" key="3">
    <source>
        <dbReference type="PROSITE" id="PS50011"/>
    </source>
</evidence>
<proteinExistence type="predicted"/>
<dbReference type="PROSITE" id="PS50011">
    <property type="entry name" value="PROTEIN_KINASE_DOM"/>
    <property type="match status" value="1"/>
</dbReference>
<keyword evidence="5" id="KW-1185">Reference proteome</keyword>
<dbReference type="PANTHER" id="PTHR24055">
    <property type="entry name" value="MITOGEN-ACTIVATED PROTEIN KINASE"/>
    <property type="match status" value="1"/>
</dbReference>
<feature type="domain" description="Protein kinase" evidence="3">
    <location>
        <begin position="1"/>
        <end position="195"/>
    </location>
</feature>
<dbReference type="InterPro" id="IPR050117">
    <property type="entry name" value="MAPK"/>
</dbReference>
<evidence type="ECO:0000256" key="1">
    <source>
        <dbReference type="ARBA" id="ARBA00022741"/>
    </source>
</evidence>
<dbReference type="SUPFAM" id="SSF56112">
    <property type="entry name" value="Protein kinase-like (PK-like)"/>
    <property type="match status" value="1"/>
</dbReference>
<dbReference type="Pfam" id="PF00069">
    <property type="entry name" value="Pkinase"/>
    <property type="match status" value="1"/>
</dbReference>
<keyword evidence="1" id="KW-0547">Nucleotide-binding</keyword>
<comment type="caution">
    <text evidence="4">The sequence shown here is derived from an EMBL/GenBank/DDBJ whole genome shotgun (WGS) entry which is preliminary data.</text>
</comment>
<evidence type="ECO:0000313" key="5">
    <source>
        <dbReference type="Proteomes" id="UP000824890"/>
    </source>
</evidence>
<dbReference type="InterPro" id="IPR000719">
    <property type="entry name" value="Prot_kinase_dom"/>
</dbReference>
<protein>
    <recommendedName>
        <fullName evidence="3">Protein kinase domain-containing protein</fullName>
    </recommendedName>
</protein>
<keyword evidence="2" id="KW-0067">ATP-binding</keyword>
<reference evidence="4 5" key="1">
    <citation type="submission" date="2021-05" db="EMBL/GenBank/DDBJ databases">
        <title>Genome Assembly of Synthetic Allotetraploid Brassica napus Reveals Homoeologous Exchanges between Subgenomes.</title>
        <authorList>
            <person name="Davis J.T."/>
        </authorList>
    </citation>
    <scope>NUCLEOTIDE SEQUENCE [LARGE SCALE GENOMIC DNA]</scope>
    <source>
        <strain evidence="5">cv. Da-Ae</strain>
        <tissue evidence="4">Seedling</tissue>
    </source>
</reference>
<dbReference type="EMBL" id="JAGKQM010000015">
    <property type="protein sequence ID" value="KAH0879162.1"/>
    <property type="molecule type" value="Genomic_DNA"/>
</dbReference>